<proteinExistence type="predicted"/>
<keyword evidence="1" id="KW-0472">Membrane</keyword>
<sequence length="191" mass="22266">MLTLLAVWWFWITLVAVVVLIMCEATESPIAATITVVAGVLALQFVGGIDLWTYLKENPLGIIKMVGLYFGIGAGWCVTKWWLYALNRRDDYREQKEKFCKSHKLDDGIIPDDMKNAFRNSFHPYCLRNDYPPKVGKHKERIVRWIAYWPFSVIWTIIDDFVQRIAKSIYNLISSTLQRISDKVFEKDLIE</sequence>
<name>A0A0F9GM73_9ZZZZ</name>
<gene>
    <name evidence="2" type="ORF">LCGC14_1808830</name>
</gene>
<feature type="transmembrane region" description="Helical" evidence="1">
    <location>
        <begin position="30"/>
        <end position="55"/>
    </location>
</feature>
<feature type="transmembrane region" description="Helical" evidence="1">
    <location>
        <begin position="6"/>
        <end position="23"/>
    </location>
</feature>
<evidence type="ECO:0000313" key="2">
    <source>
        <dbReference type="EMBL" id="KKL99994.1"/>
    </source>
</evidence>
<organism evidence="2">
    <name type="scientific">marine sediment metagenome</name>
    <dbReference type="NCBI Taxonomy" id="412755"/>
    <lineage>
        <taxon>unclassified sequences</taxon>
        <taxon>metagenomes</taxon>
        <taxon>ecological metagenomes</taxon>
    </lineage>
</organism>
<comment type="caution">
    <text evidence="2">The sequence shown here is derived from an EMBL/GenBank/DDBJ whole genome shotgun (WGS) entry which is preliminary data.</text>
</comment>
<dbReference type="AlphaFoldDB" id="A0A0F9GM73"/>
<accession>A0A0F9GM73</accession>
<feature type="transmembrane region" description="Helical" evidence="1">
    <location>
        <begin position="61"/>
        <end position="83"/>
    </location>
</feature>
<protein>
    <submittedName>
        <fullName evidence="2">Uncharacterized protein</fullName>
    </submittedName>
</protein>
<keyword evidence="1" id="KW-1133">Transmembrane helix</keyword>
<evidence type="ECO:0000256" key="1">
    <source>
        <dbReference type="SAM" id="Phobius"/>
    </source>
</evidence>
<reference evidence="2" key="1">
    <citation type="journal article" date="2015" name="Nature">
        <title>Complex archaea that bridge the gap between prokaryotes and eukaryotes.</title>
        <authorList>
            <person name="Spang A."/>
            <person name="Saw J.H."/>
            <person name="Jorgensen S.L."/>
            <person name="Zaremba-Niedzwiedzka K."/>
            <person name="Martijn J."/>
            <person name="Lind A.E."/>
            <person name="van Eijk R."/>
            <person name="Schleper C."/>
            <person name="Guy L."/>
            <person name="Ettema T.J."/>
        </authorList>
    </citation>
    <scope>NUCLEOTIDE SEQUENCE</scope>
</reference>
<keyword evidence="1" id="KW-0812">Transmembrane</keyword>
<dbReference type="EMBL" id="LAZR01017536">
    <property type="protein sequence ID" value="KKL99994.1"/>
    <property type="molecule type" value="Genomic_DNA"/>
</dbReference>